<protein>
    <recommendedName>
        <fullName evidence="2">histidine kinase</fullName>
        <ecNumber evidence="2">2.7.13.3</ecNumber>
    </recommendedName>
</protein>
<feature type="domain" description="Histidine kinase" evidence="9">
    <location>
        <begin position="217"/>
        <end position="418"/>
    </location>
</feature>
<feature type="transmembrane region" description="Helical" evidence="8">
    <location>
        <begin position="128"/>
        <end position="150"/>
    </location>
</feature>
<gene>
    <name evidence="10" type="ORF">D1614_19540</name>
</gene>
<accession>A0A399SW27</accession>
<dbReference type="AlphaFoldDB" id="A0A399SW27"/>
<dbReference type="SMART" id="SM00388">
    <property type="entry name" value="HisKA"/>
    <property type="match status" value="1"/>
</dbReference>
<dbReference type="EMBL" id="QWGR01000016">
    <property type="protein sequence ID" value="RIJ46167.1"/>
    <property type="molecule type" value="Genomic_DNA"/>
</dbReference>
<dbReference type="SUPFAM" id="SSF55874">
    <property type="entry name" value="ATPase domain of HSP90 chaperone/DNA topoisomerase II/histidine kinase"/>
    <property type="match status" value="1"/>
</dbReference>
<dbReference type="InterPro" id="IPR003594">
    <property type="entry name" value="HATPase_dom"/>
</dbReference>
<evidence type="ECO:0000313" key="11">
    <source>
        <dbReference type="Proteomes" id="UP000265926"/>
    </source>
</evidence>
<dbReference type="Pfam" id="PF00512">
    <property type="entry name" value="HisKA"/>
    <property type="match status" value="1"/>
</dbReference>
<dbReference type="SMART" id="SM00387">
    <property type="entry name" value="HATPase_c"/>
    <property type="match status" value="1"/>
</dbReference>
<keyword evidence="3" id="KW-0597">Phosphoprotein</keyword>
<evidence type="ECO:0000256" key="2">
    <source>
        <dbReference type="ARBA" id="ARBA00012438"/>
    </source>
</evidence>
<keyword evidence="6 10" id="KW-0418">Kinase</keyword>
<reference evidence="10 11" key="1">
    <citation type="submission" date="2018-08" db="EMBL/GenBank/DDBJ databases">
        <title>Pallidiluteibacterium maritimus gen. nov., sp. nov., isolated from coastal sediment.</title>
        <authorList>
            <person name="Zhou L.Y."/>
        </authorList>
    </citation>
    <scope>NUCLEOTIDE SEQUENCE [LARGE SCALE GENOMIC DNA]</scope>
    <source>
        <strain evidence="10 11">XSD2</strain>
    </source>
</reference>
<evidence type="ECO:0000256" key="6">
    <source>
        <dbReference type="ARBA" id="ARBA00022777"/>
    </source>
</evidence>
<keyword evidence="8" id="KW-0472">Membrane</keyword>
<dbReference type="InterPro" id="IPR036890">
    <property type="entry name" value="HATPase_C_sf"/>
</dbReference>
<evidence type="ECO:0000256" key="3">
    <source>
        <dbReference type="ARBA" id="ARBA00022553"/>
    </source>
</evidence>
<keyword evidence="11" id="KW-1185">Reference proteome</keyword>
<dbReference type="EC" id="2.7.13.3" evidence="2"/>
<evidence type="ECO:0000256" key="7">
    <source>
        <dbReference type="ARBA" id="ARBA00022989"/>
    </source>
</evidence>
<dbReference type="PANTHER" id="PTHR45436">
    <property type="entry name" value="SENSOR HISTIDINE KINASE YKOH"/>
    <property type="match status" value="1"/>
</dbReference>
<feature type="transmembrane region" description="Helical" evidence="8">
    <location>
        <begin position="12"/>
        <end position="30"/>
    </location>
</feature>
<evidence type="ECO:0000313" key="10">
    <source>
        <dbReference type="EMBL" id="RIJ46167.1"/>
    </source>
</evidence>
<dbReference type="Proteomes" id="UP000265926">
    <property type="component" value="Unassembled WGS sequence"/>
</dbReference>
<dbReference type="InterPro" id="IPR036097">
    <property type="entry name" value="HisK_dim/P_sf"/>
</dbReference>
<dbReference type="Pfam" id="PF02518">
    <property type="entry name" value="HATPase_c"/>
    <property type="match status" value="1"/>
</dbReference>
<dbReference type="Gene3D" id="3.30.565.10">
    <property type="entry name" value="Histidine kinase-like ATPase, C-terminal domain"/>
    <property type="match status" value="1"/>
</dbReference>
<sequence>MKLLTRTNLNFLSISLFIFLVGLIVFYFLLRKQVDANINAELAKKESNIRSELNMAHGMEKAPQSPADKIVIVPAPADETVRAFTDTILFDERAKYYVPHRQLEFTTEINGQKFLVKIYKSLAETDSLIVRILLLLTVVVVMLIVALLILNLHTSQKAWHSFYDTLEKVSHYDLNSQQEFSLQSSDIKEFNDLNRVLTAMTDRIKNDYYNLKEYTENASHEIQTPLAVITSKLEVLLQSDKLPEKELKTITDALEASSKLSRLNKTLLLLAKIENRQFPETKEVDLKELIQNHLENFEELIETKQIQVKLPESSFPIKMNPFLADIMIANLIKNGLRHNVKGGKLEFDINEEKLIVSNSGERIQGDEEQLFNRFYKASSSDKSTGLGLAIVQKICEVSGFQVQYAYHENLHQFSIFFK</sequence>
<dbReference type="SUPFAM" id="SSF47384">
    <property type="entry name" value="Homodimeric domain of signal transducing histidine kinase"/>
    <property type="match status" value="1"/>
</dbReference>
<name>A0A399SW27_9BACT</name>
<dbReference type="GO" id="GO:0000155">
    <property type="term" value="F:phosphorelay sensor kinase activity"/>
    <property type="evidence" value="ECO:0007669"/>
    <property type="project" value="InterPro"/>
</dbReference>
<evidence type="ECO:0000259" key="9">
    <source>
        <dbReference type="PROSITE" id="PS50109"/>
    </source>
</evidence>
<dbReference type="InterPro" id="IPR005467">
    <property type="entry name" value="His_kinase_dom"/>
</dbReference>
<dbReference type="CDD" id="cd00082">
    <property type="entry name" value="HisKA"/>
    <property type="match status" value="1"/>
</dbReference>
<evidence type="ECO:0000256" key="1">
    <source>
        <dbReference type="ARBA" id="ARBA00000085"/>
    </source>
</evidence>
<keyword evidence="7 8" id="KW-1133">Transmembrane helix</keyword>
<dbReference type="PROSITE" id="PS50109">
    <property type="entry name" value="HIS_KIN"/>
    <property type="match status" value="1"/>
</dbReference>
<proteinExistence type="predicted"/>
<dbReference type="InterPro" id="IPR003661">
    <property type="entry name" value="HisK_dim/P_dom"/>
</dbReference>
<evidence type="ECO:0000256" key="4">
    <source>
        <dbReference type="ARBA" id="ARBA00022679"/>
    </source>
</evidence>
<comment type="caution">
    <text evidence="10">The sequence shown here is derived from an EMBL/GenBank/DDBJ whole genome shotgun (WGS) entry which is preliminary data.</text>
</comment>
<organism evidence="10 11">
    <name type="scientific">Maribellus luteus</name>
    <dbReference type="NCBI Taxonomy" id="2305463"/>
    <lineage>
        <taxon>Bacteria</taxon>
        <taxon>Pseudomonadati</taxon>
        <taxon>Bacteroidota</taxon>
        <taxon>Bacteroidia</taxon>
        <taxon>Marinilabiliales</taxon>
        <taxon>Prolixibacteraceae</taxon>
        <taxon>Maribellus</taxon>
    </lineage>
</organism>
<keyword evidence="5 8" id="KW-0812">Transmembrane</keyword>
<dbReference type="RefSeq" id="WP_119439673.1">
    <property type="nucleotide sequence ID" value="NZ_QWGR01000016.1"/>
</dbReference>
<evidence type="ECO:0000256" key="8">
    <source>
        <dbReference type="SAM" id="Phobius"/>
    </source>
</evidence>
<dbReference type="OrthoDB" id="1522504at2"/>
<dbReference type="GO" id="GO:0005886">
    <property type="term" value="C:plasma membrane"/>
    <property type="evidence" value="ECO:0007669"/>
    <property type="project" value="TreeGrafter"/>
</dbReference>
<dbReference type="InterPro" id="IPR050428">
    <property type="entry name" value="TCS_sensor_his_kinase"/>
</dbReference>
<evidence type="ECO:0000256" key="5">
    <source>
        <dbReference type="ARBA" id="ARBA00022692"/>
    </source>
</evidence>
<dbReference type="Gene3D" id="1.10.287.130">
    <property type="match status" value="1"/>
</dbReference>
<comment type="catalytic activity">
    <reaction evidence="1">
        <text>ATP + protein L-histidine = ADP + protein N-phospho-L-histidine.</text>
        <dbReference type="EC" id="2.7.13.3"/>
    </reaction>
</comment>
<keyword evidence="4" id="KW-0808">Transferase</keyword>
<dbReference type="PANTHER" id="PTHR45436:SF5">
    <property type="entry name" value="SENSOR HISTIDINE KINASE TRCS"/>
    <property type="match status" value="1"/>
</dbReference>